<organism evidence="1 2">
    <name type="scientific">Aquibacillus rhizosphaerae</name>
    <dbReference type="NCBI Taxonomy" id="3051431"/>
    <lineage>
        <taxon>Bacteria</taxon>
        <taxon>Bacillati</taxon>
        <taxon>Bacillota</taxon>
        <taxon>Bacilli</taxon>
        <taxon>Bacillales</taxon>
        <taxon>Bacillaceae</taxon>
        <taxon>Aquibacillus</taxon>
    </lineage>
</organism>
<dbReference type="Pfam" id="PF08970">
    <property type="entry name" value="Sda"/>
    <property type="match status" value="1"/>
</dbReference>
<dbReference type="Gene3D" id="1.10.287.1100">
    <property type="entry name" value="Sporulation inhibitor A"/>
    <property type="match status" value="1"/>
</dbReference>
<evidence type="ECO:0000313" key="1">
    <source>
        <dbReference type="EMBL" id="MDL4841801.1"/>
    </source>
</evidence>
<dbReference type="InterPro" id="IPR015064">
    <property type="entry name" value="Sda"/>
</dbReference>
<dbReference type="EMBL" id="JASTZU010000048">
    <property type="protein sequence ID" value="MDL4841801.1"/>
    <property type="molecule type" value="Genomic_DNA"/>
</dbReference>
<protein>
    <submittedName>
        <fullName evidence="1">Sporulation histidine kinase inhibitor Sda</fullName>
    </submittedName>
</protein>
<dbReference type="GO" id="GO:0004860">
    <property type="term" value="F:protein kinase inhibitor activity"/>
    <property type="evidence" value="ECO:0007669"/>
    <property type="project" value="UniProtKB-KW"/>
</dbReference>
<sequence>MYFLSDNLLVEAYIKAVTLEYNEDFIMILENEIQLRGINLEEVLNRSD</sequence>
<keyword evidence="1" id="KW-0649">Protein kinase inhibitor</keyword>
<dbReference type="InterPro" id="IPR036916">
    <property type="entry name" value="Sda_sf"/>
</dbReference>
<dbReference type="SUPFAM" id="SSF100985">
    <property type="entry name" value="Sporulation inhibitor Sda"/>
    <property type="match status" value="1"/>
</dbReference>
<accession>A0ABT7L7G9</accession>
<dbReference type="RefSeq" id="WP_285933082.1">
    <property type="nucleotide sequence ID" value="NZ_JASTZU010000048.1"/>
</dbReference>
<proteinExistence type="predicted"/>
<reference evidence="1 2" key="1">
    <citation type="submission" date="2023-06" db="EMBL/GenBank/DDBJ databases">
        <title>Aquibacillus rhizosphaerae LR5S19.</title>
        <authorList>
            <person name="Sun J.-Q."/>
        </authorList>
    </citation>
    <scope>NUCLEOTIDE SEQUENCE [LARGE SCALE GENOMIC DNA]</scope>
    <source>
        <strain evidence="1 2">LR5S19</strain>
    </source>
</reference>
<keyword evidence="2" id="KW-1185">Reference proteome</keyword>
<comment type="caution">
    <text evidence="1">The sequence shown here is derived from an EMBL/GenBank/DDBJ whole genome shotgun (WGS) entry which is preliminary data.</text>
</comment>
<evidence type="ECO:0000313" key="2">
    <source>
        <dbReference type="Proteomes" id="UP001235343"/>
    </source>
</evidence>
<gene>
    <name evidence="1" type="primary">sda</name>
    <name evidence="1" type="ORF">QQS35_15280</name>
</gene>
<name>A0ABT7L7G9_9BACI</name>
<dbReference type="Proteomes" id="UP001235343">
    <property type="component" value="Unassembled WGS sequence"/>
</dbReference>